<dbReference type="EMBL" id="CALNXI010000033">
    <property type="protein sequence ID" value="CAH3016037.1"/>
    <property type="molecule type" value="Genomic_DNA"/>
</dbReference>
<evidence type="ECO:0000256" key="1">
    <source>
        <dbReference type="ARBA" id="ARBA00004651"/>
    </source>
</evidence>
<keyword evidence="7 9" id="KW-0675">Receptor</keyword>
<keyword evidence="2" id="KW-1003">Cell membrane</keyword>
<evidence type="ECO:0000256" key="5">
    <source>
        <dbReference type="ARBA" id="ARBA00023040"/>
    </source>
</evidence>
<evidence type="ECO:0000256" key="3">
    <source>
        <dbReference type="ARBA" id="ARBA00022692"/>
    </source>
</evidence>
<keyword evidence="4 10" id="KW-1133">Transmembrane helix</keyword>
<evidence type="ECO:0000256" key="7">
    <source>
        <dbReference type="ARBA" id="ARBA00023170"/>
    </source>
</evidence>
<gene>
    <name evidence="13" type="ORF">PEVE_00024602</name>
</gene>
<comment type="similarity">
    <text evidence="9">Belongs to the G-protein coupled receptor 1 family.</text>
</comment>
<dbReference type="Gene3D" id="1.20.1070.10">
    <property type="entry name" value="Rhodopsin 7-helix transmembrane proteins"/>
    <property type="match status" value="1"/>
</dbReference>
<dbReference type="Proteomes" id="UP001159427">
    <property type="component" value="Unassembled WGS sequence"/>
</dbReference>
<evidence type="ECO:0000256" key="2">
    <source>
        <dbReference type="ARBA" id="ARBA00022475"/>
    </source>
</evidence>
<feature type="transmembrane region" description="Helical" evidence="10">
    <location>
        <begin position="135"/>
        <end position="157"/>
    </location>
</feature>
<comment type="subcellular location">
    <subcellularLocation>
        <location evidence="1">Cell membrane</location>
        <topology evidence="1">Multi-pass membrane protein</topology>
    </subcellularLocation>
</comment>
<dbReference type="InterPro" id="IPR050569">
    <property type="entry name" value="TAAR"/>
</dbReference>
<dbReference type="PROSITE" id="PS50261">
    <property type="entry name" value="G_PROTEIN_RECEP_F2_4"/>
    <property type="match status" value="1"/>
</dbReference>
<feature type="transmembrane region" description="Helical" evidence="10">
    <location>
        <begin position="235"/>
        <end position="257"/>
    </location>
</feature>
<keyword evidence="3 9" id="KW-0812">Transmembrane</keyword>
<evidence type="ECO:0000256" key="8">
    <source>
        <dbReference type="ARBA" id="ARBA00023224"/>
    </source>
</evidence>
<evidence type="ECO:0000313" key="14">
    <source>
        <dbReference type="Proteomes" id="UP001159427"/>
    </source>
</evidence>
<feature type="transmembrane region" description="Helical" evidence="10">
    <location>
        <begin position="20"/>
        <end position="42"/>
    </location>
</feature>
<proteinExistence type="inferred from homology"/>
<name>A0ABN8LIL1_9CNID</name>
<feature type="transmembrane region" description="Helical" evidence="10">
    <location>
        <begin position="277"/>
        <end position="294"/>
    </location>
</feature>
<dbReference type="PRINTS" id="PR00237">
    <property type="entry name" value="GPCRRHODOPSN"/>
</dbReference>
<evidence type="ECO:0000256" key="10">
    <source>
        <dbReference type="SAM" id="Phobius"/>
    </source>
</evidence>
<dbReference type="CDD" id="cd00637">
    <property type="entry name" value="7tm_classA_rhodopsin-like"/>
    <property type="match status" value="1"/>
</dbReference>
<keyword evidence="14" id="KW-1185">Reference proteome</keyword>
<dbReference type="SMART" id="SM01381">
    <property type="entry name" value="7TM_GPCR_Srsx"/>
    <property type="match status" value="1"/>
</dbReference>
<dbReference type="Pfam" id="PF00001">
    <property type="entry name" value="7tm_1"/>
    <property type="match status" value="1"/>
</dbReference>
<feature type="transmembrane region" description="Helical" evidence="10">
    <location>
        <begin position="177"/>
        <end position="204"/>
    </location>
</feature>
<evidence type="ECO:0000256" key="6">
    <source>
        <dbReference type="ARBA" id="ARBA00023136"/>
    </source>
</evidence>
<organism evidence="13 14">
    <name type="scientific">Porites evermanni</name>
    <dbReference type="NCBI Taxonomy" id="104178"/>
    <lineage>
        <taxon>Eukaryota</taxon>
        <taxon>Metazoa</taxon>
        <taxon>Cnidaria</taxon>
        <taxon>Anthozoa</taxon>
        <taxon>Hexacorallia</taxon>
        <taxon>Scleractinia</taxon>
        <taxon>Fungiina</taxon>
        <taxon>Poritidae</taxon>
        <taxon>Porites</taxon>
    </lineage>
</organism>
<evidence type="ECO:0000313" key="13">
    <source>
        <dbReference type="EMBL" id="CAH3016037.1"/>
    </source>
</evidence>
<evidence type="ECO:0000256" key="4">
    <source>
        <dbReference type="ARBA" id="ARBA00022989"/>
    </source>
</evidence>
<sequence length="367" mass="41174">MASREPGHYWWTTAEKSVLAATLGIVIVFGICGNVLVIVAIVRFKRLRRSVNSYLILNLAIADFLTAFLLMPYHLATVLDLSIISGNGMLCKIGGILSYPFYICSTVTLVMLAIERHIAVSDPLRYLSRVTIRTILIMICLAWSQAIFFSLLFLILGNIKFSVVSLDCGVAWEGTPLWLSVVAVIMNIALPFILLLIMSLRVMVIARRHKMRIATQTSCVTRKQRKKSVFSGMEVKATVTILVVIFVFLILWIPFLITRGLLVFNRTEIQPIVTTSFVWLLHLNSVVNVVIYSLRRSDYRRAFVAVLHCRSLSRSNDWQHSMTVRTHNQSVTVRNSDAESVSDLNSPKTLAFTTPNVAGKNINDVGV</sequence>
<dbReference type="PROSITE" id="PS00237">
    <property type="entry name" value="G_PROTEIN_RECEP_F1_1"/>
    <property type="match status" value="1"/>
</dbReference>
<dbReference type="PANTHER" id="PTHR24249">
    <property type="entry name" value="HISTAMINE RECEPTOR-RELATED G-PROTEIN COUPLED RECEPTOR"/>
    <property type="match status" value="1"/>
</dbReference>
<feature type="transmembrane region" description="Helical" evidence="10">
    <location>
        <begin position="96"/>
        <end position="114"/>
    </location>
</feature>
<feature type="domain" description="G-protein coupled receptors family 1 profile" evidence="12">
    <location>
        <begin position="33"/>
        <end position="292"/>
    </location>
</feature>
<dbReference type="PANTHER" id="PTHR24249:SF414">
    <property type="entry name" value="LP14436P"/>
    <property type="match status" value="1"/>
</dbReference>
<protein>
    <submittedName>
        <fullName evidence="13">Uncharacterized protein</fullName>
    </submittedName>
</protein>
<evidence type="ECO:0000256" key="9">
    <source>
        <dbReference type="RuleBase" id="RU000688"/>
    </source>
</evidence>
<dbReference type="PROSITE" id="PS50262">
    <property type="entry name" value="G_PROTEIN_RECEP_F1_2"/>
    <property type="match status" value="1"/>
</dbReference>
<dbReference type="SUPFAM" id="SSF81321">
    <property type="entry name" value="Family A G protein-coupled receptor-like"/>
    <property type="match status" value="1"/>
</dbReference>
<reference evidence="13 14" key="1">
    <citation type="submission" date="2022-05" db="EMBL/GenBank/DDBJ databases">
        <authorList>
            <consortium name="Genoscope - CEA"/>
            <person name="William W."/>
        </authorList>
    </citation>
    <scope>NUCLEOTIDE SEQUENCE [LARGE SCALE GENOMIC DNA]</scope>
</reference>
<keyword evidence="8 9" id="KW-0807">Transducer</keyword>
<accession>A0ABN8LIL1</accession>
<evidence type="ECO:0000259" key="12">
    <source>
        <dbReference type="PROSITE" id="PS50262"/>
    </source>
</evidence>
<comment type="caution">
    <text evidence="13">The sequence shown here is derived from an EMBL/GenBank/DDBJ whole genome shotgun (WGS) entry which is preliminary data.</text>
</comment>
<feature type="domain" description="G-protein coupled receptors family 2 profile 2" evidence="11">
    <location>
        <begin position="19"/>
        <end position="312"/>
    </location>
</feature>
<dbReference type="InterPro" id="IPR017452">
    <property type="entry name" value="GPCR_Rhodpsn_7TM"/>
</dbReference>
<dbReference type="InterPro" id="IPR017981">
    <property type="entry name" value="GPCR_2-like_7TM"/>
</dbReference>
<dbReference type="InterPro" id="IPR000276">
    <property type="entry name" value="GPCR_Rhodpsn"/>
</dbReference>
<keyword evidence="6 10" id="KW-0472">Membrane</keyword>
<feature type="transmembrane region" description="Helical" evidence="10">
    <location>
        <begin position="54"/>
        <end position="76"/>
    </location>
</feature>
<evidence type="ECO:0000259" key="11">
    <source>
        <dbReference type="PROSITE" id="PS50261"/>
    </source>
</evidence>
<keyword evidence="5 9" id="KW-0297">G-protein coupled receptor</keyword>